<name>A0A9N7QPL5_9MYCO</name>
<keyword evidence="4" id="KW-1185">Reference proteome</keyword>
<proteinExistence type="predicted"/>
<evidence type="ECO:0000313" key="3">
    <source>
        <dbReference type="EMBL" id="BDN82599.1"/>
    </source>
</evidence>
<gene>
    <name evidence="3" type="ORF">NJB1907Z4_C28140</name>
</gene>
<dbReference type="InterPro" id="IPR038332">
    <property type="entry name" value="PPE_sf"/>
</dbReference>
<dbReference type="SUPFAM" id="SSF140459">
    <property type="entry name" value="PE/PPE dimer-like"/>
    <property type="match status" value="1"/>
</dbReference>
<dbReference type="Pfam" id="PF00934">
    <property type="entry name" value="PE"/>
    <property type="match status" value="1"/>
</dbReference>
<feature type="region of interest" description="Disordered" evidence="1">
    <location>
        <begin position="192"/>
        <end position="220"/>
    </location>
</feature>
<reference evidence="3" key="1">
    <citation type="submission" date="2022-06" db="EMBL/GenBank/DDBJ databases">
        <title>Complete genome sequence of Mycobacterium pseudoshottsii NJB1907-Z4.</title>
        <authorList>
            <person name="Komine T."/>
            <person name="Fukano H."/>
            <person name="Wada S."/>
        </authorList>
    </citation>
    <scope>NUCLEOTIDE SEQUENCE</scope>
    <source>
        <strain evidence="3">NJB1907-Z4</strain>
    </source>
</reference>
<protein>
    <recommendedName>
        <fullName evidence="2">PE domain-containing protein</fullName>
    </recommendedName>
</protein>
<dbReference type="InterPro" id="IPR000084">
    <property type="entry name" value="PE-PGRS_N"/>
</dbReference>
<evidence type="ECO:0000313" key="4">
    <source>
        <dbReference type="Proteomes" id="UP001058626"/>
    </source>
</evidence>
<accession>A0A9N7QPL5</accession>
<feature type="domain" description="PE" evidence="2">
    <location>
        <begin position="4"/>
        <end position="94"/>
    </location>
</feature>
<dbReference type="AlphaFoldDB" id="A0A9N7QPL5"/>
<organism evidence="3 4">
    <name type="scientific">Mycobacterium pseudoshottsii</name>
    <dbReference type="NCBI Taxonomy" id="265949"/>
    <lineage>
        <taxon>Bacteria</taxon>
        <taxon>Bacillati</taxon>
        <taxon>Actinomycetota</taxon>
        <taxon>Actinomycetes</taxon>
        <taxon>Mycobacteriales</taxon>
        <taxon>Mycobacteriaceae</taxon>
        <taxon>Mycobacterium</taxon>
        <taxon>Mycobacterium ulcerans group</taxon>
    </lineage>
</organism>
<dbReference type="InterPro" id="IPR048996">
    <property type="entry name" value="PGRS_rpt"/>
</dbReference>
<dbReference type="EMBL" id="AP026367">
    <property type="protein sequence ID" value="BDN82599.1"/>
    <property type="molecule type" value="Genomic_DNA"/>
</dbReference>
<dbReference type="Gene3D" id="1.10.287.850">
    <property type="entry name" value="HP0062-like domain"/>
    <property type="match status" value="1"/>
</dbReference>
<dbReference type="Pfam" id="PF21526">
    <property type="entry name" value="PGRS"/>
    <property type="match status" value="1"/>
</dbReference>
<sequence>MSFVVASPEYVAAAASDLAGIGSALSTANAAAAAPTIEVLAAGADEVSAAIAAFFGAHAQAYQALSEQASAFHLQFVQAMTAGAGAYAGAEAVNASPLQAALDVLNAPAQALFGRPLIGDGAGGAPGQSGGDGGLLYGNGGNGGNGGVGQAGGAGGAAGLIGNGGSGGIGGPGTTGLAGGAGGSGGWLFGNGGTGGRAVVRQRRGRGRCPVGRRERRGRG</sequence>
<dbReference type="Proteomes" id="UP001058626">
    <property type="component" value="Chromosome"/>
</dbReference>
<evidence type="ECO:0000256" key="1">
    <source>
        <dbReference type="SAM" id="MobiDB-lite"/>
    </source>
</evidence>
<evidence type="ECO:0000259" key="2">
    <source>
        <dbReference type="Pfam" id="PF00934"/>
    </source>
</evidence>